<evidence type="ECO:0000256" key="1">
    <source>
        <dbReference type="PROSITE-ProRule" id="PRU00042"/>
    </source>
</evidence>
<protein>
    <recommendedName>
        <fullName evidence="4">C2H2-type domain-containing protein</fullName>
    </recommendedName>
</protein>
<organism evidence="5">
    <name type="scientific">Catovirus CTV1</name>
    <dbReference type="NCBI Taxonomy" id="1977631"/>
    <lineage>
        <taxon>Viruses</taxon>
        <taxon>Varidnaviria</taxon>
        <taxon>Bamfordvirae</taxon>
        <taxon>Nucleocytoviricota</taxon>
        <taxon>Megaviricetes</taxon>
        <taxon>Imitervirales</taxon>
        <taxon>Mimiviridae</taxon>
        <taxon>Klosneuvirinae</taxon>
        <taxon>Catovirus</taxon>
    </lineage>
</organism>
<feature type="domain" description="C2H2-type" evidence="4">
    <location>
        <begin position="56"/>
        <end position="83"/>
    </location>
</feature>
<dbReference type="SMART" id="SM00355">
    <property type="entry name" value="ZnF_C2H2"/>
    <property type="match status" value="2"/>
</dbReference>
<feature type="compositionally biased region" description="Polar residues" evidence="3">
    <location>
        <begin position="34"/>
        <end position="45"/>
    </location>
</feature>
<dbReference type="EMBL" id="KY684083">
    <property type="protein sequence ID" value="ARF08403.1"/>
    <property type="molecule type" value="Genomic_DNA"/>
</dbReference>
<feature type="region of interest" description="Disordered" evidence="3">
    <location>
        <begin position="21"/>
        <end position="51"/>
    </location>
</feature>
<keyword evidence="1" id="KW-0479">Metal-binding</keyword>
<proteinExistence type="predicted"/>
<name>A0A1V0S9M8_9VIRU</name>
<dbReference type="GO" id="GO:0008270">
    <property type="term" value="F:zinc ion binding"/>
    <property type="evidence" value="ECO:0007669"/>
    <property type="project" value="UniProtKB-KW"/>
</dbReference>
<accession>A0A1V0S9M8</accession>
<dbReference type="InterPro" id="IPR013087">
    <property type="entry name" value="Znf_C2H2_type"/>
</dbReference>
<evidence type="ECO:0000256" key="3">
    <source>
        <dbReference type="SAM" id="MobiDB-lite"/>
    </source>
</evidence>
<keyword evidence="1" id="KW-0862">Zinc</keyword>
<evidence type="ECO:0000256" key="2">
    <source>
        <dbReference type="SAM" id="Coils"/>
    </source>
</evidence>
<feature type="coiled-coil region" evidence="2">
    <location>
        <begin position="89"/>
        <end position="152"/>
    </location>
</feature>
<evidence type="ECO:0000259" key="4">
    <source>
        <dbReference type="PROSITE" id="PS50157"/>
    </source>
</evidence>
<keyword evidence="1" id="KW-0863">Zinc-finger</keyword>
<reference evidence="5" key="1">
    <citation type="journal article" date="2017" name="Science">
        <title>Giant viruses with an expanded complement of translation system components.</title>
        <authorList>
            <person name="Schulz F."/>
            <person name="Yutin N."/>
            <person name="Ivanova N.N."/>
            <person name="Ortega D.R."/>
            <person name="Lee T.K."/>
            <person name="Vierheilig J."/>
            <person name="Daims H."/>
            <person name="Horn M."/>
            <person name="Wagner M."/>
            <person name="Jensen G.J."/>
            <person name="Kyrpides N.C."/>
            <person name="Koonin E.V."/>
            <person name="Woyke T."/>
        </authorList>
    </citation>
    <scope>NUCLEOTIDE SEQUENCE</scope>
    <source>
        <strain evidence="5">CTV1</strain>
    </source>
</reference>
<evidence type="ECO:0000313" key="5">
    <source>
        <dbReference type="EMBL" id="ARF08403.1"/>
    </source>
</evidence>
<sequence length="330" mass="39202">MNYKCDICNYETSDRGNYYKHKKTKKHIEKSNKLNVSSNQEQSDNSPKHPKDTPKFICRYCNNSFTRSYTLSCHYKICTFKKNSDDAERADKSNKIKILENKIKFIEKEKKLLVKQSEEKIRSVEKISEDKLRMLEKQNSLLEKENEYHKQLVISAGNMIQSSMSTLNHLILNYNNAPLLEPIKDYSVLEDKNKFINSLVYYQKENKLNQYIGDFLLKHYKTENPKNRSNWNSDTSRLTYINRELVNNQPNWVIDKKGVKMTNIVIDPFLNYIKKILQEEFNFLKDNINVNDDTIKKMFILSDILKNINDKTLSMDVNRYLAPHLYFEKN</sequence>
<keyword evidence="2" id="KW-0175">Coiled coil</keyword>
<dbReference type="PROSITE" id="PS50157">
    <property type="entry name" value="ZINC_FINGER_C2H2_2"/>
    <property type="match status" value="1"/>
</dbReference>
<gene>
    <name evidence="5" type="ORF">Catovirus_1_453</name>
</gene>